<keyword evidence="9" id="KW-0732">Signal</keyword>
<dbReference type="PANTHER" id="PTHR34597">
    <property type="entry name" value="SLR1661 PROTEIN"/>
    <property type="match status" value="1"/>
</dbReference>
<dbReference type="Proteomes" id="UP000198104">
    <property type="component" value="Unassembled WGS sequence"/>
</dbReference>
<reference evidence="11 12" key="1">
    <citation type="submission" date="2017-05" db="EMBL/GenBank/DDBJ databases">
        <title>Polynucleobacter sp. MWH-K35W1 isolated from the permanently anoxic monimolimnion of a meromictic lake.</title>
        <authorList>
            <person name="Hahn M.W."/>
        </authorList>
    </citation>
    <scope>NUCLEOTIDE SEQUENCE [LARGE SCALE GENOMIC DNA]</scope>
    <source>
        <strain evidence="11 12">MWH-K35W1</strain>
    </source>
</reference>
<evidence type="ECO:0000256" key="9">
    <source>
        <dbReference type="SAM" id="SignalP"/>
    </source>
</evidence>
<dbReference type="GO" id="GO:0098046">
    <property type="term" value="C:type V protein secretion system complex"/>
    <property type="evidence" value="ECO:0007669"/>
    <property type="project" value="TreeGrafter"/>
</dbReference>
<evidence type="ECO:0000256" key="3">
    <source>
        <dbReference type="ARBA" id="ARBA00022448"/>
    </source>
</evidence>
<dbReference type="PANTHER" id="PTHR34597:SF1">
    <property type="entry name" value="HEME_HEMOPEXIN TRANSPORTER PROTEIN HUXB"/>
    <property type="match status" value="1"/>
</dbReference>
<name>A0A254PR44_9BURK</name>
<keyword evidence="7" id="KW-0472">Membrane</keyword>
<evidence type="ECO:0000256" key="2">
    <source>
        <dbReference type="ARBA" id="ARBA00009055"/>
    </source>
</evidence>
<comment type="caution">
    <text evidence="11">The sequence shown here is derived from an EMBL/GenBank/DDBJ whole genome shotgun (WGS) entry which is preliminary data.</text>
</comment>
<keyword evidence="3" id="KW-0813">Transport</keyword>
<evidence type="ECO:0000259" key="10">
    <source>
        <dbReference type="PROSITE" id="PS51779"/>
    </source>
</evidence>
<comment type="subcellular location">
    <subcellularLocation>
        <location evidence="1">Cell outer membrane</location>
    </subcellularLocation>
</comment>
<evidence type="ECO:0000256" key="6">
    <source>
        <dbReference type="ARBA" id="ARBA00022927"/>
    </source>
</evidence>
<feature type="domain" description="POTRA" evidence="10">
    <location>
        <begin position="73"/>
        <end position="147"/>
    </location>
</feature>
<dbReference type="InterPro" id="IPR005565">
    <property type="entry name" value="Hemolysn_activator_HlyB_C"/>
</dbReference>
<evidence type="ECO:0000256" key="8">
    <source>
        <dbReference type="ARBA" id="ARBA00023237"/>
    </source>
</evidence>
<dbReference type="Gene3D" id="2.40.160.50">
    <property type="entry name" value="membrane protein fhac: a member of the omp85/tpsb transporter family"/>
    <property type="match status" value="1"/>
</dbReference>
<evidence type="ECO:0000256" key="7">
    <source>
        <dbReference type="ARBA" id="ARBA00023136"/>
    </source>
</evidence>
<evidence type="ECO:0000256" key="5">
    <source>
        <dbReference type="ARBA" id="ARBA00022692"/>
    </source>
</evidence>
<dbReference type="InterPro" id="IPR034746">
    <property type="entry name" value="POTRA"/>
</dbReference>
<dbReference type="RefSeq" id="WP_088528310.1">
    <property type="nucleotide sequence ID" value="NZ_NGUO01000027.1"/>
</dbReference>
<dbReference type="PROSITE" id="PS51779">
    <property type="entry name" value="POTRA"/>
    <property type="match status" value="1"/>
</dbReference>
<dbReference type="GO" id="GO:0046819">
    <property type="term" value="P:protein secretion by the type V secretion system"/>
    <property type="evidence" value="ECO:0007669"/>
    <property type="project" value="TreeGrafter"/>
</dbReference>
<evidence type="ECO:0000313" key="12">
    <source>
        <dbReference type="Proteomes" id="UP000198104"/>
    </source>
</evidence>
<dbReference type="InterPro" id="IPR013686">
    <property type="entry name" value="Polypept-transport_assoc_ShlB"/>
</dbReference>
<feature type="chain" id="PRO_5012580915" description="POTRA domain-containing protein" evidence="9">
    <location>
        <begin position="31"/>
        <end position="569"/>
    </location>
</feature>
<keyword evidence="12" id="KW-1185">Reference proteome</keyword>
<keyword evidence="5" id="KW-0812">Transmembrane</keyword>
<organism evidence="11 12">
    <name type="scientific">Polynucleobacter aenigmaticus</name>
    <dbReference type="NCBI Taxonomy" id="1743164"/>
    <lineage>
        <taxon>Bacteria</taxon>
        <taxon>Pseudomonadati</taxon>
        <taxon>Pseudomonadota</taxon>
        <taxon>Betaproteobacteria</taxon>
        <taxon>Burkholderiales</taxon>
        <taxon>Burkholderiaceae</taxon>
        <taxon>Polynucleobacter</taxon>
    </lineage>
</organism>
<evidence type="ECO:0000313" key="11">
    <source>
        <dbReference type="EMBL" id="OWS69015.1"/>
    </source>
</evidence>
<keyword evidence="8" id="KW-0998">Cell outer membrane</keyword>
<evidence type="ECO:0000256" key="1">
    <source>
        <dbReference type="ARBA" id="ARBA00004442"/>
    </source>
</evidence>
<dbReference type="Pfam" id="PF08479">
    <property type="entry name" value="POTRA_2"/>
    <property type="match status" value="1"/>
</dbReference>
<dbReference type="Gene3D" id="3.10.20.310">
    <property type="entry name" value="membrane protein fhac"/>
    <property type="match status" value="1"/>
</dbReference>
<feature type="signal peptide" evidence="9">
    <location>
        <begin position="1"/>
        <end position="30"/>
    </location>
</feature>
<dbReference type="OrthoDB" id="572300at2"/>
<dbReference type="GO" id="GO:0008320">
    <property type="term" value="F:protein transmembrane transporter activity"/>
    <property type="evidence" value="ECO:0007669"/>
    <property type="project" value="TreeGrafter"/>
</dbReference>
<dbReference type="Pfam" id="PF03865">
    <property type="entry name" value="ShlB"/>
    <property type="match status" value="1"/>
</dbReference>
<keyword evidence="6" id="KW-0653">Protein transport</keyword>
<dbReference type="AlphaFoldDB" id="A0A254PR44"/>
<keyword evidence="4" id="KW-1134">Transmembrane beta strand</keyword>
<accession>A0A254PR44</accession>
<comment type="similarity">
    <text evidence="2">Belongs to the TPS (TC 1.B.20) family.</text>
</comment>
<evidence type="ECO:0000256" key="4">
    <source>
        <dbReference type="ARBA" id="ARBA00022452"/>
    </source>
</evidence>
<dbReference type="EMBL" id="NGUO01000027">
    <property type="protein sequence ID" value="OWS69015.1"/>
    <property type="molecule type" value="Genomic_DNA"/>
</dbReference>
<proteinExistence type="inferred from homology"/>
<sequence>MLVTFQTSQDRVRFCLVLGYALIAIPSAQAQVPSAGSFQQNIDQELRQNPLPQKAAPKLIPEPEKKATGGISFVLKAVKFTGNTVLSNSQIESLIEPYLNKLIDFGQLQVLASAIEVAYRNSGAIARVVIPPQDINNGVLTIQIEESIFGITKIEGAITRVKPQQIIDIMNAAQTSGQLVEVSRLDRGILLSDDLPGVTVGGVLAQGSTALTTDLIARVADEPLVFGNAQADNTGPTSIGAYRVLGNLGINSPLGVGDLLSATYLYSEGSNYGRLSYTVPVGNDGVRVGVNASTLDYKLVSGSFASYGGFGTAQTAGLEANYPLIRSRTANLYVGANADYRQFSNSYSGTLVSQYNVMDYSATVYGNSFDSLAGGGGNQGSLTLVTGSVNLDGSPSQSYVANSTGAQGSFTKLRYSAARTQNIIDDLSLFASLTGQATNQNLDSSEMFYLGGAYGVRAYPTNEGAGSQGQLATVELRQKFPENVVAALFYDYGHVQQNANNSINGASTINSYAMKGAGLSLGWKPASNIDLKTIWAKRIGANPNPTSIGGYQDGTNGSSQFWFMGSIAF</sequence>
<gene>
    <name evidence="11" type="ORF">CBI30_10845</name>
</gene>
<dbReference type="GO" id="GO:0009279">
    <property type="term" value="C:cell outer membrane"/>
    <property type="evidence" value="ECO:0007669"/>
    <property type="project" value="UniProtKB-SubCell"/>
</dbReference>
<protein>
    <recommendedName>
        <fullName evidence="10">POTRA domain-containing protein</fullName>
    </recommendedName>
</protein>
<dbReference type="InterPro" id="IPR051544">
    <property type="entry name" value="TPS_OM_transporter"/>
</dbReference>